<dbReference type="Gene3D" id="3.40.50.1010">
    <property type="entry name" value="5'-nuclease"/>
    <property type="match status" value="1"/>
</dbReference>
<dbReference type="InterPro" id="IPR026832">
    <property type="entry name" value="Asteroid"/>
</dbReference>
<name>A0A8J6EW09_ELECQ</name>
<dbReference type="EMBL" id="WNTK01000011">
    <property type="protein sequence ID" value="KAG9476080.1"/>
    <property type="molecule type" value="Genomic_DNA"/>
</dbReference>
<reference evidence="4" key="1">
    <citation type="thesis" date="2020" institute="ProQuest LLC" country="789 East Eisenhower Parkway, Ann Arbor, MI, USA">
        <title>Comparative Genomics and Chromosome Evolution.</title>
        <authorList>
            <person name="Mudd A.B."/>
        </authorList>
    </citation>
    <scope>NUCLEOTIDE SEQUENCE</scope>
    <source>
        <strain evidence="4">HN-11 Male</strain>
        <tissue evidence="4">Kidney and liver</tissue>
    </source>
</reference>
<dbReference type="Proteomes" id="UP000770717">
    <property type="component" value="Unassembled WGS sequence"/>
</dbReference>
<dbReference type="PANTHER" id="PTHR15665">
    <property type="entry name" value="ASTEROID PROTEIN"/>
    <property type="match status" value="1"/>
</dbReference>
<feature type="compositionally biased region" description="Basic residues" evidence="2">
    <location>
        <begin position="627"/>
        <end position="636"/>
    </location>
</feature>
<organism evidence="4 5">
    <name type="scientific">Eleutherodactylus coqui</name>
    <name type="common">Puerto Rican coqui</name>
    <dbReference type="NCBI Taxonomy" id="57060"/>
    <lineage>
        <taxon>Eukaryota</taxon>
        <taxon>Metazoa</taxon>
        <taxon>Chordata</taxon>
        <taxon>Craniata</taxon>
        <taxon>Vertebrata</taxon>
        <taxon>Euteleostomi</taxon>
        <taxon>Amphibia</taxon>
        <taxon>Batrachia</taxon>
        <taxon>Anura</taxon>
        <taxon>Neobatrachia</taxon>
        <taxon>Hyloidea</taxon>
        <taxon>Eleutherodactylidae</taxon>
        <taxon>Eleutherodactylinae</taxon>
        <taxon>Eleutherodactylus</taxon>
        <taxon>Eleutherodactylus</taxon>
    </lineage>
</organism>
<dbReference type="PANTHER" id="PTHR15665:SF1">
    <property type="entry name" value="PROTEIN ASTEROID HOMOLOG 1"/>
    <property type="match status" value="1"/>
</dbReference>
<sequence>MGIQGFMSFVSSHSNFFNEIKLKNTKLIIDGNNLYHTLHFDSGLDLVHGGDYDKFTGVLNKFFESLAMCNIQAYVVFDGGFDISNKKLETQKRRYKDKIRMAQNLSNGRGGSVLPLLSREVCIQVLRNLQVPFVQCFAEADREIVVLANLWNCPILSFDSDFCIFDLKVGYCPQNSFHWKNIVSMKETHECYMPARCFSAQKLCHFYNNMNMALLPLFAVLTGNDYINLLALETFFSKVNLPIGNSSHSGRKHTQIHGLLNWLSRFSDVEEAMENVLNYLRAKDRDSVRQLLYSAMEEYSLDETVNLEQYFLRGSYISPTAVKLNLPDWVKFVLARGELSPLLSDALVLRRVFLHPQVEDFRKPSAHFVTKPLRRLIYAILHASRKSQNEARRSKNFLVVEFHRFEGNLRRSVVEISYASDDISKDLSLSKLPQLPSEISLKVLLGGLDVKIGDLEFAPPSHRLLLAIVCYWITHVQPKVKLHHVKALLMGIVCGEACSVHNKPDEHEEALTSVCEQIRRMQVLGAQPKRLNMEDAHIFCQWQCCLQIGLHFNQLLCTPLPEPDITRHYSGSLVHHLTQQLKMSSSLEGLFKACPSLEKLYQDCIQAVMSTIPQDHFRSRTKQAAGRSKRKGKVGKKGLNLKVVTSPKNQPQCDPSNRFACLLMED</sequence>
<keyword evidence="5" id="KW-1185">Reference proteome</keyword>
<evidence type="ECO:0000256" key="2">
    <source>
        <dbReference type="SAM" id="MobiDB-lite"/>
    </source>
</evidence>
<comment type="caution">
    <text evidence="4">The sequence shown here is derived from an EMBL/GenBank/DDBJ whole genome shotgun (WGS) entry which is preliminary data.</text>
</comment>
<comment type="similarity">
    <text evidence="1">Belongs to the asteroid family.</text>
</comment>
<evidence type="ECO:0000259" key="3">
    <source>
        <dbReference type="Pfam" id="PF00752"/>
    </source>
</evidence>
<dbReference type="InterPro" id="IPR029060">
    <property type="entry name" value="PIN-like_dom_sf"/>
</dbReference>
<feature type="region of interest" description="Disordered" evidence="2">
    <location>
        <begin position="616"/>
        <end position="637"/>
    </location>
</feature>
<dbReference type="SUPFAM" id="SSF88723">
    <property type="entry name" value="PIN domain-like"/>
    <property type="match status" value="1"/>
</dbReference>
<evidence type="ECO:0000313" key="4">
    <source>
        <dbReference type="EMBL" id="KAG9476080.1"/>
    </source>
</evidence>
<proteinExistence type="inferred from homology"/>
<dbReference type="InterPro" id="IPR006085">
    <property type="entry name" value="XPG_DNA_repair_N"/>
</dbReference>
<dbReference type="OrthoDB" id="25987at2759"/>
<dbReference type="GO" id="GO:0004518">
    <property type="term" value="F:nuclease activity"/>
    <property type="evidence" value="ECO:0007669"/>
    <property type="project" value="InterPro"/>
</dbReference>
<dbReference type="Pfam" id="PF00752">
    <property type="entry name" value="XPG_N"/>
    <property type="match status" value="1"/>
</dbReference>
<gene>
    <name evidence="4" type="ORF">GDO78_002910</name>
</gene>
<feature type="domain" description="XPG N-terminal" evidence="3">
    <location>
        <begin position="1"/>
        <end position="96"/>
    </location>
</feature>
<dbReference type="AlphaFoldDB" id="A0A8J6EW09"/>
<evidence type="ECO:0000256" key="1">
    <source>
        <dbReference type="ARBA" id="ARBA00007398"/>
    </source>
</evidence>
<protein>
    <recommendedName>
        <fullName evidence="3">XPG N-terminal domain-containing protein</fullName>
    </recommendedName>
</protein>
<accession>A0A8J6EW09</accession>
<evidence type="ECO:0000313" key="5">
    <source>
        <dbReference type="Proteomes" id="UP000770717"/>
    </source>
</evidence>